<dbReference type="Pfam" id="PF12395">
    <property type="entry name" value="DUF3658"/>
    <property type="match status" value="1"/>
</dbReference>
<dbReference type="PATRIC" id="fig|1398.22.peg.1812"/>
<feature type="domain" description="DUF3658" evidence="2">
    <location>
        <begin position="164"/>
        <end position="270"/>
    </location>
</feature>
<dbReference type="Pfam" id="PF08874">
    <property type="entry name" value="DUF1835"/>
    <property type="match status" value="1"/>
</dbReference>
<proteinExistence type="predicted"/>
<evidence type="ECO:0000259" key="1">
    <source>
        <dbReference type="Pfam" id="PF08874"/>
    </source>
</evidence>
<dbReference type="EMBL" id="LRPN01000059">
    <property type="protein sequence ID" value="KWZ82345.1"/>
    <property type="molecule type" value="Genomic_DNA"/>
</dbReference>
<organism evidence="3 4">
    <name type="scientific">Heyndrickxia coagulans</name>
    <name type="common">Weizmannia coagulans</name>
    <dbReference type="NCBI Taxonomy" id="1398"/>
    <lineage>
        <taxon>Bacteria</taxon>
        <taxon>Bacillati</taxon>
        <taxon>Bacillota</taxon>
        <taxon>Bacilli</taxon>
        <taxon>Bacillales</taxon>
        <taxon>Bacillaceae</taxon>
        <taxon>Heyndrickxia</taxon>
    </lineage>
</organism>
<comment type="caution">
    <text evidence="3">The sequence shown here is derived from an EMBL/GenBank/DDBJ whole genome shotgun (WGS) entry which is preliminary data.</text>
</comment>
<name>A0A133KS53_HEYCO</name>
<sequence length="276" mass="32176">MIHILFGAAASGSLKHTLRKMGLDKKDTVISFWDIFSVGPIYKLNEEIGVKSRLKWMEKCMSDEFDEIPDYLKEFKRSLDQINSVADEEHVTIWTSDNAHEQVGLRFAVYLLKDKNMDITVINTTKEYEKRFPVKNVKYTLLHSGEMIPEKFQHIYEHGAGNLLTDHDRTGLKKEWLSLAETRETLRIWQNGKIFSVSEDYFDEFIIDKVKKLHGKGNARKFINSARVIGEVIGHLDQYVGDTFLEYRIRKLIEAGVFETKGRLEAMRFYSIRLKC</sequence>
<dbReference type="Proteomes" id="UP000070376">
    <property type="component" value="Unassembled WGS sequence"/>
</dbReference>
<dbReference type="RefSeq" id="WP_061086800.1">
    <property type="nucleotide sequence ID" value="NZ_CP026649.1"/>
</dbReference>
<accession>A0A133KS53</accession>
<evidence type="ECO:0000313" key="4">
    <source>
        <dbReference type="Proteomes" id="UP000070376"/>
    </source>
</evidence>
<dbReference type="InterPro" id="IPR022123">
    <property type="entry name" value="DUF3658"/>
</dbReference>
<evidence type="ECO:0000259" key="2">
    <source>
        <dbReference type="Pfam" id="PF12395"/>
    </source>
</evidence>
<gene>
    <name evidence="3" type="ORF">HMPREF3213_01806</name>
</gene>
<evidence type="ECO:0000313" key="3">
    <source>
        <dbReference type="EMBL" id="KWZ82345.1"/>
    </source>
</evidence>
<dbReference type="AlphaFoldDB" id="A0A133KS53"/>
<feature type="domain" description="DUF1835" evidence="1">
    <location>
        <begin position="2"/>
        <end position="124"/>
    </location>
</feature>
<reference evidence="4" key="1">
    <citation type="submission" date="2016-01" db="EMBL/GenBank/DDBJ databases">
        <authorList>
            <person name="Mitreva M."/>
            <person name="Pepin K.H."/>
            <person name="Mihindukulasuriya K.A."/>
            <person name="Fulton R."/>
            <person name="Fronick C."/>
            <person name="O'Laughlin M."/>
            <person name="Miner T."/>
            <person name="Herter B."/>
            <person name="Rosa B.A."/>
            <person name="Cordes M."/>
            <person name="Tomlinson C."/>
            <person name="Wollam A."/>
            <person name="Palsikar V.B."/>
            <person name="Mardis E.R."/>
            <person name="Wilson R.K."/>
        </authorList>
    </citation>
    <scope>NUCLEOTIDE SEQUENCE [LARGE SCALE GENOMIC DNA]</scope>
    <source>
        <strain evidence="4">GED7749B</strain>
    </source>
</reference>
<protein>
    <submittedName>
        <fullName evidence="3">Uncharacterized protein</fullName>
    </submittedName>
</protein>
<dbReference type="InterPro" id="IPR014973">
    <property type="entry name" value="DUF1835"/>
</dbReference>